<evidence type="ECO:0000313" key="5">
    <source>
        <dbReference type="Proteomes" id="UP001305779"/>
    </source>
</evidence>
<dbReference type="Gene3D" id="4.10.240.10">
    <property type="entry name" value="Zn(2)-C6 fungal-type DNA-binding domain"/>
    <property type="match status" value="1"/>
</dbReference>
<dbReference type="PROSITE" id="PS00463">
    <property type="entry name" value="ZN2_CY6_FUNGAL_1"/>
    <property type="match status" value="1"/>
</dbReference>
<dbReference type="CDD" id="cd12148">
    <property type="entry name" value="fungal_TF_MHR"/>
    <property type="match status" value="1"/>
</dbReference>
<dbReference type="InterPro" id="IPR036864">
    <property type="entry name" value="Zn2-C6_fun-type_DNA-bd_sf"/>
</dbReference>
<comment type="caution">
    <text evidence="4">The sequence shown here is derived from an EMBL/GenBank/DDBJ whole genome shotgun (WGS) entry which is preliminary data.</text>
</comment>
<name>A0ABR0EQP9_ZASCE</name>
<organism evidence="4 5">
    <name type="scientific">Zasmidium cellare</name>
    <name type="common">Wine cellar mold</name>
    <name type="synonym">Racodium cellare</name>
    <dbReference type="NCBI Taxonomy" id="395010"/>
    <lineage>
        <taxon>Eukaryota</taxon>
        <taxon>Fungi</taxon>
        <taxon>Dikarya</taxon>
        <taxon>Ascomycota</taxon>
        <taxon>Pezizomycotina</taxon>
        <taxon>Dothideomycetes</taxon>
        <taxon>Dothideomycetidae</taxon>
        <taxon>Mycosphaerellales</taxon>
        <taxon>Mycosphaerellaceae</taxon>
        <taxon>Zasmidium</taxon>
    </lineage>
</organism>
<feature type="compositionally biased region" description="Polar residues" evidence="2">
    <location>
        <begin position="83"/>
        <end position="97"/>
    </location>
</feature>
<protein>
    <recommendedName>
        <fullName evidence="3">Zn(2)-C6 fungal-type domain-containing protein</fullName>
    </recommendedName>
</protein>
<dbReference type="EMBL" id="JAXOVC010000003">
    <property type="protein sequence ID" value="KAK4503428.1"/>
    <property type="molecule type" value="Genomic_DNA"/>
</dbReference>
<reference evidence="4 5" key="1">
    <citation type="journal article" date="2023" name="G3 (Bethesda)">
        <title>A chromosome-level genome assembly of Zasmidium syzygii isolated from banana leaves.</title>
        <authorList>
            <person name="van Westerhoven A.C."/>
            <person name="Mehrabi R."/>
            <person name="Talebi R."/>
            <person name="Steentjes M.B.F."/>
            <person name="Corcolon B."/>
            <person name="Chong P.A."/>
            <person name="Kema G.H.J."/>
            <person name="Seidl M.F."/>
        </authorList>
    </citation>
    <scope>NUCLEOTIDE SEQUENCE [LARGE SCALE GENOMIC DNA]</scope>
    <source>
        <strain evidence="4 5">P124</strain>
    </source>
</reference>
<dbReference type="PANTHER" id="PTHR47840">
    <property type="entry name" value="ZN(II)2CYS6 TRANSCRIPTION FACTOR (EUROFUNG)-RELATED"/>
    <property type="match status" value="1"/>
</dbReference>
<dbReference type="PROSITE" id="PS50048">
    <property type="entry name" value="ZN2_CY6_FUNGAL_2"/>
    <property type="match status" value="1"/>
</dbReference>
<dbReference type="CDD" id="cd00067">
    <property type="entry name" value="GAL4"/>
    <property type="match status" value="1"/>
</dbReference>
<evidence type="ECO:0000256" key="2">
    <source>
        <dbReference type="SAM" id="MobiDB-lite"/>
    </source>
</evidence>
<gene>
    <name evidence="4" type="ORF">PRZ48_004343</name>
</gene>
<dbReference type="SUPFAM" id="SSF57701">
    <property type="entry name" value="Zn2/Cys6 DNA-binding domain"/>
    <property type="match status" value="1"/>
</dbReference>
<dbReference type="InterPro" id="IPR001138">
    <property type="entry name" value="Zn2Cys6_DnaBD"/>
</dbReference>
<keyword evidence="5" id="KW-1185">Reference proteome</keyword>
<evidence type="ECO:0000259" key="3">
    <source>
        <dbReference type="PROSITE" id="PS50048"/>
    </source>
</evidence>
<dbReference type="PANTHER" id="PTHR47840:SF3">
    <property type="entry name" value="ZN(II)2CYS6 TRANSCRIPTION FACTOR (EUROFUNG)"/>
    <property type="match status" value="1"/>
</dbReference>
<sequence>MSQPPRKKLRKGTKTCLECRRRKVKCTYENHEGRPPCDACAARETTCESQEHESDLGQIREPTSDRVDRLEATVRSLSETVAELQSSRLHSSNQTNTPVPPGETGESAESGYGYFDSVQGDEAGCVGCVEQVEQPHQQTPSARERIMSSITQDFGESPLDRIRARLMSAVPSRGDLLVVTASSIDWWQIHKALMPDPPINSRIELIERHEGVSHPSTHPAAIATWLLCLAISFLHLPTSFDYSALESLPEPTQFVPRTVKQIEEMLANDELAGALDGIECATVFAQIQKFIGRPKKGWLVIRKAIAFAELLKLSSARSTLLQLQHQTPPADDRHIALLKRKANTYLSLHATDRLLSLLMGTSTATPSLPDPPTDPNAPSKRIIWVASTIHNHIIYRDTHLTHDSPAALTKTQHILSQCQTLSQTFPPEWKTVDRWATYDARTAASVMMQSGHSYLVLRATVPYLFTSLEAGMKKECLATCREILRRYFAVRTKLLHGAFLSRSFETHAFTASVILLLSGGDTHQAQGDTALVENAKSAMLGRGKGAGRMVECLGGLQRFVEGEGGKSGTMGLRVPMLGGLRVGRDEVGGVRVEVLGTGDDGVVEWDFEKMEEGWDDTDDGERPV</sequence>
<dbReference type="Proteomes" id="UP001305779">
    <property type="component" value="Unassembled WGS sequence"/>
</dbReference>
<feature type="region of interest" description="Disordered" evidence="2">
    <location>
        <begin position="83"/>
        <end position="113"/>
    </location>
</feature>
<feature type="domain" description="Zn(2)-C6 fungal-type" evidence="3">
    <location>
        <begin position="15"/>
        <end position="47"/>
    </location>
</feature>
<accession>A0ABR0EQP9</accession>
<evidence type="ECO:0000256" key="1">
    <source>
        <dbReference type="ARBA" id="ARBA00023242"/>
    </source>
</evidence>
<evidence type="ECO:0000313" key="4">
    <source>
        <dbReference type="EMBL" id="KAK4503428.1"/>
    </source>
</evidence>
<dbReference type="SMART" id="SM00066">
    <property type="entry name" value="GAL4"/>
    <property type="match status" value="1"/>
</dbReference>
<keyword evidence="1" id="KW-0539">Nucleus</keyword>
<dbReference type="Pfam" id="PF00172">
    <property type="entry name" value="Zn_clus"/>
    <property type="match status" value="1"/>
</dbReference>
<proteinExistence type="predicted"/>